<reference evidence="1" key="1">
    <citation type="submission" date="2020-12" db="EMBL/GenBank/DDBJ databases">
        <title>Metabolic potential, ecology and presence of endohyphal bacteria is reflected in genomic diversity of Mucoromycotina.</title>
        <authorList>
            <person name="Muszewska A."/>
            <person name="Okrasinska A."/>
            <person name="Steczkiewicz K."/>
            <person name="Drgas O."/>
            <person name="Orlowska M."/>
            <person name="Perlinska-Lenart U."/>
            <person name="Aleksandrzak-Piekarczyk T."/>
            <person name="Szatraj K."/>
            <person name="Zielenkiewicz U."/>
            <person name="Pilsyk S."/>
            <person name="Malc E."/>
            <person name="Mieczkowski P."/>
            <person name="Kruszewska J.S."/>
            <person name="Biernat P."/>
            <person name="Pawlowska J."/>
        </authorList>
    </citation>
    <scope>NUCLEOTIDE SEQUENCE</scope>
    <source>
        <strain evidence="1">WA0000017839</strain>
    </source>
</reference>
<proteinExistence type="predicted"/>
<gene>
    <name evidence="1" type="ORF">INT47_011039</name>
</gene>
<accession>A0A8H7VC15</accession>
<sequence>MLAEDCIDEFVSHFLANELKPKPRTEMNEKAVEFIQDASVDLIDNVLLNMVNSHTEGEGSFDWEFTMGNLLSLGLPTCVTDRVKRRMESTTGKNVPAITAMMVTRPSLSDLTITSAEVEMKKEIEKLILKNERFESLPEDQPFEDSLKWLMGLDKKDQCAKDKEIEKVHQDYTTRILDYKPAFF</sequence>
<dbReference type="OrthoDB" id="2210281at2759"/>
<dbReference type="Proteomes" id="UP000603453">
    <property type="component" value="Unassembled WGS sequence"/>
</dbReference>
<dbReference type="EMBL" id="JAEPRD010000017">
    <property type="protein sequence ID" value="KAG2208899.1"/>
    <property type="molecule type" value="Genomic_DNA"/>
</dbReference>
<dbReference type="AlphaFoldDB" id="A0A8H7VC15"/>
<comment type="caution">
    <text evidence="1">The sequence shown here is derived from an EMBL/GenBank/DDBJ whole genome shotgun (WGS) entry which is preliminary data.</text>
</comment>
<organism evidence="1 2">
    <name type="scientific">Mucor saturninus</name>
    <dbReference type="NCBI Taxonomy" id="64648"/>
    <lineage>
        <taxon>Eukaryota</taxon>
        <taxon>Fungi</taxon>
        <taxon>Fungi incertae sedis</taxon>
        <taxon>Mucoromycota</taxon>
        <taxon>Mucoromycotina</taxon>
        <taxon>Mucoromycetes</taxon>
        <taxon>Mucorales</taxon>
        <taxon>Mucorineae</taxon>
        <taxon>Mucoraceae</taxon>
        <taxon>Mucor</taxon>
    </lineage>
</organism>
<evidence type="ECO:0000313" key="2">
    <source>
        <dbReference type="Proteomes" id="UP000603453"/>
    </source>
</evidence>
<name>A0A8H7VC15_9FUNG</name>
<evidence type="ECO:0000313" key="1">
    <source>
        <dbReference type="EMBL" id="KAG2208899.1"/>
    </source>
</evidence>
<keyword evidence="2" id="KW-1185">Reference proteome</keyword>
<protein>
    <submittedName>
        <fullName evidence="1">Uncharacterized protein</fullName>
    </submittedName>
</protein>